<keyword evidence="1" id="KW-0472">Membrane</keyword>
<evidence type="ECO:0000256" key="1">
    <source>
        <dbReference type="SAM" id="Phobius"/>
    </source>
</evidence>
<dbReference type="EMBL" id="HBIV01009522">
    <property type="protein sequence ID" value="CAE0655001.1"/>
    <property type="molecule type" value="Transcribed_RNA"/>
</dbReference>
<protein>
    <submittedName>
        <fullName evidence="2">Uncharacterized protein</fullName>
    </submittedName>
</protein>
<name>A0A7S3YL30_9EUKA</name>
<organism evidence="2">
    <name type="scientific">Lotharella globosa</name>
    <dbReference type="NCBI Taxonomy" id="91324"/>
    <lineage>
        <taxon>Eukaryota</taxon>
        <taxon>Sar</taxon>
        <taxon>Rhizaria</taxon>
        <taxon>Cercozoa</taxon>
        <taxon>Chlorarachniophyceae</taxon>
        <taxon>Lotharella</taxon>
    </lineage>
</organism>
<keyword evidence="1" id="KW-0812">Transmembrane</keyword>
<evidence type="ECO:0000313" key="2">
    <source>
        <dbReference type="EMBL" id="CAE0655001.1"/>
    </source>
</evidence>
<reference evidence="2" key="1">
    <citation type="submission" date="2021-01" db="EMBL/GenBank/DDBJ databases">
        <authorList>
            <person name="Corre E."/>
            <person name="Pelletier E."/>
            <person name="Niang G."/>
            <person name="Scheremetjew M."/>
            <person name="Finn R."/>
            <person name="Kale V."/>
            <person name="Holt S."/>
            <person name="Cochrane G."/>
            <person name="Meng A."/>
            <person name="Brown T."/>
            <person name="Cohen L."/>
        </authorList>
    </citation>
    <scope>NUCLEOTIDE SEQUENCE</scope>
    <source>
        <strain evidence="2">CCCM811</strain>
    </source>
</reference>
<gene>
    <name evidence="2" type="ORF">LGLO00237_LOCUS7214</name>
</gene>
<keyword evidence="1" id="KW-1133">Transmembrane helix</keyword>
<sequence length="111" mass="12539">MLWLHPYLGQLVLNAFCFIVAVAAVRNAPIDRRRHLLFALAFEVGRPLRQARGRRIAGEVVDNQSANDDAECDEVQERGFGVEEDKSNNKGVEILCVREFVRDCVRVCAPE</sequence>
<dbReference type="AlphaFoldDB" id="A0A7S3YL30"/>
<feature type="transmembrane region" description="Helical" evidence="1">
    <location>
        <begin position="6"/>
        <end position="25"/>
    </location>
</feature>
<accession>A0A7S3YL30</accession>
<proteinExistence type="predicted"/>